<accession>A0AAX6G9L8</accession>
<dbReference type="Pfam" id="PF01786">
    <property type="entry name" value="AOX"/>
    <property type="match status" value="1"/>
</dbReference>
<dbReference type="PANTHER" id="PTHR31803:SF3">
    <property type="entry name" value="ALTERNATIVE OXIDASE"/>
    <property type="match status" value="1"/>
</dbReference>
<dbReference type="GO" id="GO:0009916">
    <property type="term" value="F:alternative oxidase activity"/>
    <property type="evidence" value="ECO:0007669"/>
    <property type="project" value="UniProtKB-UniRule"/>
</dbReference>
<dbReference type="AlphaFoldDB" id="A0AAX6G9L8"/>
<dbReference type="InterPro" id="IPR038659">
    <property type="entry name" value="AOX_sf"/>
</dbReference>
<keyword evidence="16" id="KW-1185">Reference proteome</keyword>
<keyword evidence="9 14" id="KW-0249">Electron transport</keyword>
<evidence type="ECO:0000313" key="15">
    <source>
        <dbReference type="EMBL" id="KAJ6825352.1"/>
    </source>
</evidence>
<keyword evidence="5" id="KW-0813">Transport</keyword>
<keyword evidence="15" id="KW-0687">Ribonucleoprotein</keyword>
<keyword evidence="10" id="KW-1133">Transmembrane helix</keyword>
<organism evidence="15 16">
    <name type="scientific">Iris pallida</name>
    <name type="common">Sweet iris</name>
    <dbReference type="NCBI Taxonomy" id="29817"/>
    <lineage>
        <taxon>Eukaryota</taxon>
        <taxon>Viridiplantae</taxon>
        <taxon>Streptophyta</taxon>
        <taxon>Embryophyta</taxon>
        <taxon>Tracheophyta</taxon>
        <taxon>Spermatophyta</taxon>
        <taxon>Magnoliopsida</taxon>
        <taxon>Liliopsida</taxon>
        <taxon>Asparagales</taxon>
        <taxon>Iridaceae</taxon>
        <taxon>Iridoideae</taxon>
        <taxon>Irideae</taxon>
        <taxon>Iris</taxon>
    </lineage>
</organism>
<keyword evidence="8 14" id="KW-0479">Metal-binding</keyword>
<dbReference type="EC" id="1.10.3.11" evidence="14"/>
<keyword evidence="6 14" id="KW-0679">Respiratory chain</keyword>
<reference evidence="15" key="1">
    <citation type="journal article" date="2023" name="GigaByte">
        <title>Genome assembly of the bearded iris, Iris pallida Lam.</title>
        <authorList>
            <person name="Bruccoleri R.E."/>
            <person name="Oakeley E.J."/>
            <person name="Faust A.M.E."/>
            <person name="Altorfer M."/>
            <person name="Dessus-Babus S."/>
            <person name="Burckhardt D."/>
            <person name="Oertli M."/>
            <person name="Naumann U."/>
            <person name="Petersen F."/>
            <person name="Wong J."/>
        </authorList>
    </citation>
    <scope>NUCLEOTIDE SEQUENCE</scope>
    <source>
        <strain evidence="15">GSM-AAB239-AS_SAM_17_03QT</strain>
    </source>
</reference>
<evidence type="ECO:0000256" key="13">
    <source>
        <dbReference type="ARBA" id="ARBA00023136"/>
    </source>
</evidence>
<evidence type="ECO:0000256" key="6">
    <source>
        <dbReference type="ARBA" id="ARBA00022660"/>
    </source>
</evidence>
<dbReference type="GO" id="GO:0098803">
    <property type="term" value="C:respiratory chain complex"/>
    <property type="evidence" value="ECO:0007669"/>
    <property type="project" value="UniProtKB-UniRule"/>
</dbReference>
<evidence type="ECO:0000313" key="16">
    <source>
        <dbReference type="Proteomes" id="UP001140949"/>
    </source>
</evidence>
<dbReference type="GO" id="GO:0005840">
    <property type="term" value="C:ribosome"/>
    <property type="evidence" value="ECO:0007669"/>
    <property type="project" value="UniProtKB-KW"/>
</dbReference>
<evidence type="ECO:0000256" key="2">
    <source>
        <dbReference type="ARBA" id="ARBA00004448"/>
    </source>
</evidence>
<protein>
    <recommendedName>
        <fullName evidence="14">Ubiquinol oxidase</fullName>
        <ecNumber evidence="14">1.10.3.11</ecNumber>
    </recommendedName>
</protein>
<evidence type="ECO:0000256" key="5">
    <source>
        <dbReference type="ARBA" id="ARBA00022448"/>
    </source>
</evidence>
<gene>
    <name evidence="15" type="ORF">M6B38_375715</name>
</gene>
<comment type="caution">
    <text evidence="15">The sequence shown here is derived from an EMBL/GenBank/DDBJ whole genome shotgun (WGS) entry which is preliminary data.</text>
</comment>
<dbReference type="Gene3D" id="1.20.1260.140">
    <property type="entry name" value="Alternative oxidase"/>
    <property type="match status" value="1"/>
</dbReference>
<comment type="similarity">
    <text evidence="3 14">Belongs to the alternative oxidase family.</text>
</comment>
<evidence type="ECO:0000256" key="7">
    <source>
        <dbReference type="ARBA" id="ARBA00022692"/>
    </source>
</evidence>
<dbReference type="GO" id="GO:0106292">
    <property type="term" value="F:superoxide-generating NADPH oxidase activity"/>
    <property type="evidence" value="ECO:0007669"/>
    <property type="project" value="UniProtKB-ARBA"/>
</dbReference>
<dbReference type="Proteomes" id="UP001140949">
    <property type="component" value="Unassembled WGS sequence"/>
</dbReference>
<keyword evidence="15" id="KW-0689">Ribosomal protein</keyword>
<dbReference type="GO" id="GO:0010230">
    <property type="term" value="P:alternative respiration"/>
    <property type="evidence" value="ECO:0007669"/>
    <property type="project" value="TreeGrafter"/>
</dbReference>
<keyword evidence="12 14" id="KW-0408">Iron</keyword>
<dbReference type="GO" id="GO:0005743">
    <property type="term" value="C:mitochondrial inner membrane"/>
    <property type="evidence" value="ECO:0007669"/>
    <property type="project" value="UniProtKB-SubCell"/>
</dbReference>
<evidence type="ECO:0000256" key="3">
    <source>
        <dbReference type="ARBA" id="ARBA00008388"/>
    </source>
</evidence>
<proteinExistence type="inferred from homology"/>
<comment type="cofactor">
    <cofactor evidence="14">
        <name>Fe cation</name>
        <dbReference type="ChEBI" id="CHEBI:24875"/>
    </cofactor>
    <text evidence="14">Binds 2 iron ions per subunit.</text>
</comment>
<comment type="subunit">
    <text evidence="4">Homodimer; disulfide-linked.</text>
</comment>
<dbReference type="GO" id="GO:0102721">
    <property type="term" value="F:ubiquinol:oxygen oxidoreductase activity"/>
    <property type="evidence" value="ECO:0007669"/>
    <property type="project" value="UniProtKB-EC"/>
</dbReference>
<dbReference type="InterPro" id="IPR002680">
    <property type="entry name" value="AOX"/>
</dbReference>
<dbReference type="GO" id="GO:0046872">
    <property type="term" value="F:metal ion binding"/>
    <property type="evidence" value="ECO:0007669"/>
    <property type="project" value="UniProtKB-UniRule"/>
</dbReference>
<evidence type="ECO:0000256" key="10">
    <source>
        <dbReference type="ARBA" id="ARBA00022989"/>
    </source>
</evidence>
<evidence type="ECO:0000256" key="14">
    <source>
        <dbReference type="RuleBase" id="RU003779"/>
    </source>
</evidence>
<evidence type="ECO:0000256" key="11">
    <source>
        <dbReference type="ARBA" id="ARBA00023002"/>
    </source>
</evidence>
<dbReference type="PANTHER" id="PTHR31803">
    <property type="entry name" value="ALTERNATIVE OXIDASE"/>
    <property type="match status" value="1"/>
</dbReference>
<evidence type="ECO:0000256" key="9">
    <source>
        <dbReference type="ARBA" id="ARBA00022982"/>
    </source>
</evidence>
<keyword evidence="11 14" id="KW-0560">Oxidoreductase</keyword>
<keyword evidence="7 14" id="KW-0812">Transmembrane</keyword>
<keyword evidence="13 14" id="KW-0472">Membrane</keyword>
<evidence type="ECO:0000256" key="1">
    <source>
        <dbReference type="ARBA" id="ARBA00001192"/>
    </source>
</evidence>
<reference evidence="15" key="2">
    <citation type="submission" date="2023-04" db="EMBL/GenBank/DDBJ databases">
        <authorList>
            <person name="Bruccoleri R.E."/>
            <person name="Oakeley E.J."/>
            <person name="Faust A.-M."/>
            <person name="Dessus-Babus S."/>
            <person name="Altorfer M."/>
            <person name="Burckhardt D."/>
            <person name="Oertli M."/>
            <person name="Naumann U."/>
            <person name="Petersen F."/>
            <person name="Wong J."/>
        </authorList>
    </citation>
    <scope>NUCLEOTIDE SEQUENCE</scope>
    <source>
        <strain evidence="15">GSM-AAB239-AS_SAM_17_03QT</strain>
        <tissue evidence="15">Leaf</tissue>
    </source>
</reference>
<evidence type="ECO:0000256" key="4">
    <source>
        <dbReference type="ARBA" id="ARBA00011748"/>
    </source>
</evidence>
<comment type="catalytic activity">
    <reaction evidence="1 14">
        <text>2 a ubiquinol + O2 = 2 a ubiquinone + 2 H2O</text>
        <dbReference type="Rhea" id="RHEA:30255"/>
        <dbReference type="Rhea" id="RHEA-COMP:9565"/>
        <dbReference type="Rhea" id="RHEA-COMP:9566"/>
        <dbReference type="ChEBI" id="CHEBI:15377"/>
        <dbReference type="ChEBI" id="CHEBI:15379"/>
        <dbReference type="ChEBI" id="CHEBI:16389"/>
        <dbReference type="ChEBI" id="CHEBI:17976"/>
        <dbReference type="EC" id="1.10.3.11"/>
    </reaction>
</comment>
<dbReference type="EMBL" id="JANAVB010021600">
    <property type="protein sequence ID" value="KAJ6825352.1"/>
    <property type="molecule type" value="Genomic_DNA"/>
</dbReference>
<evidence type="ECO:0000256" key="8">
    <source>
        <dbReference type="ARBA" id="ARBA00022723"/>
    </source>
</evidence>
<comment type="subcellular location">
    <subcellularLocation>
        <location evidence="2">Mitochondrion inner membrane</location>
        <topology evidence="2">Multi-pass membrane protein</topology>
    </subcellularLocation>
</comment>
<evidence type="ECO:0000256" key="12">
    <source>
        <dbReference type="ARBA" id="ARBA00023004"/>
    </source>
</evidence>
<name>A0AAX6G9L8_IRIPA</name>
<sequence>MEQILGANVAELRDLLWVSEKNPYRLSRRSSQANHCKLSSSRSLTKEILRMSHPQPLPLITYWRLLQNATLCDVVMVVRAEEAHHHNVNHFNLDSHCQGNELKELPSLVGYH</sequence>